<dbReference type="PANTHER" id="PTHR19316:SF35">
    <property type="entry name" value="NUCLEOTIDE EXCHANGE FACTOR SIL1"/>
    <property type="match status" value="1"/>
</dbReference>
<evidence type="ECO:0000256" key="6">
    <source>
        <dbReference type="ARBA" id="ARBA00022824"/>
    </source>
</evidence>
<keyword evidence="12" id="KW-1185">Reference proteome</keyword>
<comment type="caution">
    <text evidence="11">The sequence shown here is derived from an EMBL/GenBank/DDBJ whole genome shotgun (WGS) entry which is preliminary data.</text>
</comment>
<dbReference type="EMBL" id="QNGE01002189">
    <property type="protein sequence ID" value="KAA3676021.1"/>
    <property type="molecule type" value="Genomic_DNA"/>
</dbReference>
<evidence type="ECO:0000256" key="4">
    <source>
        <dbReference type="ARBA" id="ARBA00022448"/>
    </source>
</evidence>
<keyword evidence="7" id="KW-0653">Protein transport</keyword>
<dbReference type="InterPro" id="IPR050693">
    <property type="entry name" value="Hsp70_NEF-Inhibitors"/>
</dbReference>
<keyword evidence="4" id="KW-0813">Transport</keyword>
<keyword evidence="9" id="KW-0325">Glycoprotein</keyword>
<keyword evidence="6" id="KW-0256">Endoplasmic reticulum</keyword>
<dbReference type="Gene3D" id="1.25.10.10">
    <property type="entry name" value="Leucine-rich Repeat Variant"/>
    <property type="match status" value="1"/>
</dbReference>
<gene>
    <name evidence="11" type="ORF">DEA37_0009409</name>
</gene>
<dbReference type="SUPFAM" id="SSF48371">
    <property type="entry name" value="ARM repeat"/>
    <property type="match status" value="1"/>
</dbReference>
<comment type="similarity">
    <text evidence="2">Belongs to the SIL1 family.</text>
</comment>
<dbReference type="GO" id="GO:0000774">
    <property type="term" value="F:adenyl-nucleotide exchange factor activity"/>
    <property type="evidence" value="ECO:0007669"/>
    <property type="project" value="TreeGrafter"/>
</dbReference>
<evidence type="ECO:0000256" key="5">
    <source>
        <dbReference type="ARBA" id="ARBA00022729"/>
    </source>
</evidence>
<evidence type="ECO:0000313" key="11">
    <source>
        <dbReference type="EMBL" id="KAA3676021.1"/>
    </source>
</evidence>
<proteinExistence type="inferred from homology"/>
<feature type="signal peptide" evidence="10">
    <location>
        <begin position="1"/>
        <end position="38"/>
    </location>
</feature>
<feature type="non-terminal residue" evidence="11">
    <location>
        <position position="1"/>
    </location>
</feature>
<dbReference type="Proteomes" id="UP000324629">
    <property type="component" value="Unassembled WGS sequence"/>
</dbReference>
<keyword evidence="8" id="KW-0811">Translocation</keyword>
<reference evidence="11 12" key="1">
    <citation type="journal article" date="2019" name="Gigascience">
        <title>Whole-genome sequence of the oriental lung fluke Paragonimus westermani.</title>
        <authorList>
            <person name="Oey H."/>
            <person name="Zakrzewski M."/>
            <person name="Narain K."/>
            <person name="Devi K.R."/>
            <person name="Agatsuma T."/>
            <person name="Nawaratna S."/>
            <person name="Gobert G.N."/>
            <person name="Jones M.K."/>
            <person name="Ragan M.A."/>
            <person name="McManus D.P."/>
            <person name="Krause L."/>
        </authorList>
    </citation>
    <scope>NUCLEOTIDE SEQUENCE [LARGE SCALE GENOMIC DNA]</scope>
    <source>
        <strain evidence="11 12">IND2009</strain>
    </source>
</reference>
<evidence type="ECO:0000256" key="3">
    <source>
        <dbReference type="ARBA" id="ARBA00015352"/>
    </source>
</evidence>
<feature type="chain" id="PRO_5023858574" description="Nucleotide exchange factor SIL1" evidence="10">
    <location>
        <begin position="39"/>
        <end position="510"/>
    </location>
</feature>
<keyword evidence="5 10" id="KW-0732">Signal</keyword>
<protein>
    <recommendedName>
        <fullName evidence="3">Nucleotide exchange factor SIL1</fullName>
    </recommendedName>
</protein>
<dbReference type="GO" id="GO:0005788">
    <property type="term" value="C:endoplasmic reticulum lumen"/>
    <property type="evidence" value="ECO:0007669"/>
    <property type="project" value="UniProtKB-SubCell"/>
</dbReference>
<organism evidence="11 12">
    <name type="scientific">Paragonimus westermani</name>
    <dbReference type="NCBI Taxonomy" id="34504"/>
    <lineage>
        <taxon>Eukaryota</taxon>
        <taxon>Metazoa</taxon>
        <taxon>Spiralia</taxon>
        <taxon>Lophotrochozoa</taxon>
        <taxon>Platyhelminthes</taxon>
        <taxon>Trematoda</taxon>
        <taxon>Digenea</taxon>
        <taxon>Plagiorchiida</taxon>
        <taxon>Troglotremata</taxon>
        <taxon>Troglotrematidae</taxon>
        <taxon>Paragonimus</taxon>
    </lineage>
</organism>
<dbReference type="GO" id="GO:0015031">
    <property type="term" value="P:protein transport"/>
    <property type="evidence" value="ECO:0007669"/>
    <property type="project" value="UniProtKB-KW"/>
</dbReference>
<evidence type="ECO:0000256" key="7">
    <source>
        <dbReference type="ARBA" id="ARBA00022927"/>
    </source>
</evidence>
<sequence>TFKTSTSQTMMVIGLSANSLRIMPVFLILVFLQSLCLCDKQDNNTGNHDPDDVLLPTNKWQTSIPEMTVPTHLPVFQDWNTGQSETLPNNDSDKEHPAIRIISSQKLETQLQNNFNRSAMADLLQLAHTSDELVDEDEIQRTKRKFRSYEELRADFKSLNISVKTDLEILDDLFVQLEVKTLNENLTLALLEELSYLLHQIDNSKYFVEKNGFRLFRKFLLTSNARIQKSVLSAMGIALQGVLLRLLPIRVPTSNAYVKVAALRSGVMDSLCNILQMALTSTDTADQSLRLLSSGLSALSALLRDFPSAQKYFFSSNRTDQPSLSGLDQILLPLFRFLTPENRSVSVVDLRLRIITLLGDVMLERNNARDQALTAPDEKTEKLWQLYASTPFEESLKTAGWCTVLYQTLVDYLTPGITKDGKLDPHVNHDHRERLLSAFLHLHPTCKSSLTSDNQLELHSILVELEREYSVRARDKEDEFDFYFTDLYDLVVKIRGLLSSDSKHKLVDEL</sequence>
<evidence type="ECO:0000256" key="10">
    <source>
        <dbReference type="SAM" id="SignalP"/>
    </source>
</evidence>
<evidence type="ECO:0000256" key="2">
    <source>
        <dbReference type="ARBA" id="ARBA00010588"/>
    </source>
</evidence>
<evidence type="ECO:0000256" key="1">
    <source>
        <dbReference type="ARBA" id="ARBA00004319"/>
    </source>
</evidence>
<dbReference type="InterPro" id="IPR016024">
    <property type="entry name" value="ARM-type_fold"/>
</dbReference>
<dbReference type="InterPro" id="IPR011989">
    <property type="entry name" value="ARM-like"/>
</dbReference>
<comment type="subcellular location">
    <subcellularLocation>
        <location evidence="1">Endoplasmic reticulum lumen</location>
    </subcellularLocation>
</comment>
<name>A0A5J4NKN5_9TREM</name>
<accession>A0A5J4NKN5</accession>
<evidence type="ECO:0000256" key="9">
    <source>
        <dbReference type="ARBA" id="ARBA00023180"/>
    </source>
</evidence>
<evidence type="ECO:0000256" key="8">
    <source>
        <dbReference type="ARBA" id="ARBA00023010"/>
    </source>
</evidence>
<dbReference type="PANTHER" id="PTHR19316">
    <property type="entry name" value="PROTEIN FOLDING REGULATOR"/>
    <property type="match status" value="1"/>
</dbReference>
<evidence type="ECO:0000313" key="12">
    <source>
        <dbReference type="Proteomes" id="UP000324629"/>
    </source>
</evidence>
<dbReference type="AlphaFoldDB" id="A0A5J4NKN5"/>